<dbReference type="PROSITE" id="PS50221">
    <property type="entry name" value="GAIN_B"/>
    <property type="match status" value="1"/>
</dbReference>
<keyword evidence="2 6" id="KW-0812">Transmembrane</keyword>
<dbReference type="AlphaFoldDB" id="A0A0L8GJH7"/>
<evidence type="ECO:0000256" key="5">
    <source>
        <dbReference type="ARBA" id="ARBA00023157"/>
    </source>
</evidence>
<evidence type="ECO:0000256" key="4">
    <source>
        <dbReference type="ARBA" id="ARBA00023136"/>
    </source>
</evidence>
<accession>A0A0L8GJH7</accession>
<dbReference type="GO" id="GO:0016020">
    <property type="term" value="C:membrane"/>
    <property type="evidence" value="ECO:0007669"/>
    <property type="project" value="UniProtKB-SubCell"/>
</dbReference>
<dbReference type="Gene3D" id="2.60.220.50">
    <property type="match status" value="1"/>
</dbReference>
<keyword evidence="3 6" id="KW-1133">Transmembrane helix</keyword>
<sequence>MASISLPRSLLKHLKDEERACISRITFFSMRDDKLYRVKQKSNTQGNTKINSYVLAANVPNVPIKKLDEPLNITFNLINQNASNLKCVYWDESPGLSPRWSPNGCKVSKYVPGKQIICSCNYLTSFAVMDVYQNEGEKENVNDLSIISNTGCGISFVFLVLTIIIHVCFR</sequence>
<proteinExistence type="predicted"/>
<dbReference type="SMART" id="SM00303">
    <property type="entry name" value="GPS"/>
    <property type="match status" value="1"/>
</dbReference>
<dbReference type="OrthoDB" id="6160965at2759"/>
<keyword evidence="5" id="KW-1015">Disulfide bond</keyword>
<protein>
    <recommendedName>
        <fullName evidence="7">GAIN-B domain-containing protein</fullName>
    </recommendedName>
</protein>
<dbReference type="EMBL" id="KQ421547">
    <property type="protein sequence ID" value="KOF77147.1"/>
    <property type="molecule type" value="Genomic_DNA"/>
</dbReference>
<evidence type="ECO:0000256" key="3">
    <source>
        <dbReference type="ARBA" id="ARBA00022989"/>
    </source>
</evidence>
<evidence type="ECO:0000256" key="1">
    <source>
        <dbReference type="ARBA" id="ARBA00004370"/>
    </source>
</evidence>
<dbReference type="PANTHER" id="PTHR45692:SF1">
    <property type="entry name" value="G-PROTEIN COUPLED RECEPTORS FAMILY 2 PROFILE 2 DOMAIN-CONTAINING PROTEIN"/>
    <property type="match status" value="1"/>
</dbReference>
<feature type="domain" description="GAIN-B" evidence="7">
    <location>
        <begin position="1"/>
        <end position="136"/>
    </location>
</feature>
<organism evidence="8">
    <name type="scientific">Octopus bimaculoides</name>
    <name type="common">California two-spotted octopus</name>
    <dbReference type="NCBI Taxonomy" id="37653"/>
    <lineage>
        <taxon>Eukaryota</taxon>
        <taxon>Metazoa</taxon>
        <taxon>Spiralia</taxon>
        <taxon>Lophotrochozoa</taxon>
        <taxon>Mollusca</taxon>
        <taxon>Cephalopoda</taxon>
        <taxon>Coleoidea</taxon>
        <taxon>Octopodiformes</taxon>
        <taxon>Octopoda</taxon>
        <taxon>Incirrata</taxon>
        <taxon>Octopodidae</taxon>
        <taxon>Octopus</taxon>
    </lineage>
</organism>
<dbReference type="Pfam" id="PF01825">
    <property type="entry name" value="GPS"/>
    <property type="match status" value="1"/>
</dbReference>
<evidence type="ECO:0000259" key="7">
    <source>
        <dbReference type="PROSITE" id="PS50221"/>
    </source>
</evidence>
<gene>
    <name evidence="8" type="ORF">OCBIM_22032451mg</name>
</gene>
<feature type="transmembrane region" description="Helical" evidence="6">
    <location>
        <begin position="146"/>
        <end position="169"/>
    </location>
</feature>
<name>A0A0L8GJH7_OCTBM</name>
<evidence type="ECO:0000313" key="8">
    <source>
        <dbReference type="EMBL" id="KOF77147.1"/>
    </source>
</evidence>
<dbReference type="InterPro" id="IPR000203">
    <property type="entry name" value="GPS"/>
</dbReference>
<comment type="subcellular location">
    <subcellularLocation>
        <location evidence="1">Membrane</location>
    </subcellularLocation>
</comment>
<dbReference type="Gene3D" id="1.20.1070.10">
    <property type="entry name" value="Rhodopsin 7-helix transmembrane proteins"/>
    <property type="match status" value="1"/>
</dbReference>
<dbReference type="InterPro" id="IPR046338">
    <property type="entry name" value="GAIN_dom_sf"/>
</dbReference>
<reference evidence="8" key="1">
    <citation type="submission" date="2015-07" db="EMBL/GenBank/DDBJ databases">
        <title>MeaNS - Measles Nucleotide Surveillance Program.</title>
        <authorList>
            <person name="Tran T."/>
            <person name="Druce J."/>
        </authorList>
    </citation>
    <scope>NUCLEOTIDE SEQUENCE</scope>
    <source>
        <strain evidence="8">UCB-OBI-ISO-001</strain>
        <tissue evidence="8">Gonad</tissue>
    </source>
</reference>
<dbReference type="PANTHER" id="PTHR45692">
    <property type="entry name" value="G_PROTEIN_RECEP_F2_4 DOMAIN-CONTAINING PROTEIN"/>
    <property type="match status" value="1"/>
</dbReference>
<dbReference type="InterPro" id="IPR057244">
    <property type="entry name" value="GAIN_B"/>
</dbReference>
<evidence type="ECO:0000256" key="2">
    <source>
        <dbReference type="ARBA" id="ARBA00022692"/>
    </source>
</evidence>
<evidence type="ECO:0000256" key="6">
    <source>
        <dbReference type="SAM" id="Phobius"/>
    </source>
</evidence>
<keyword evidence="4 6" id="KW-0472">Membrane</keyword>